<dbReference type="AlphaFoldDB" id="A0A6A3JQH0"/>
<sequence>MARVVSCRFLRLGCSEDEHPLFRREYARSNREKGVKAQLQGLSLAVCLLRCFPHCCPEHVKRSYCGCSVHLLVTFSADVTAALDQVAVVTRFEPSQVAPLWPASLAGLFRDVGAAGDDDSCRHCCDCTSLSTTLGPDRKAHGLRVPARATGDCS</sequence>
<comment type="caution">
    <text evidence="1">The sequence shown here is derived from an EMBL/GenBank/DDBJ whole genome shotgun (WGS) entry which is preliminary data.</text>
</comment>
<dbReference type="EMBL" id="QXFV01001855">
    <property type="protein sequence ID" value="KAE8997099.1"/>
    <property type="molecule type" value="Genomic_DNA"/>
</dbReference>
<name>A0A6A3JQH0_9STRA</name>
<proteinExistence type="predicted"/>
<protein>
    <submittedName>
        <fullName evidence="1">Uncharacterized protein</fullName>
    </submittedName>
</protein>
<gene>
    <name evidence="1" type="ORF">PR001_g19678</name>
</gene>
<accession>A0A6A3JQH0</accession>
<evidence type="ECO:0000313" key="2">
    <source>
        <dbReference type="Proteomes" id="UP000429607"/>
    </source>
</evidence>
<dbReference type="Proteomes" id="UP000429607">
    <property type="component" value="Unassembled WGS sequence"/>
</dbReference>
<organism evidence="1 2">
    <name type="scientific">Phytophthora rubi</name>
    <dbReference type="NCBI Taxonomy" id="129364"/>
    <lineage>
        <taxon>Eukaryota</taxon>
        <taxon>Sar</taxon>
        <taxon>Stramenopiles</taxon>
        <taxon>Oomycota</taxon>
        <taxon>Peronosporomycetes</taxon>
        <taxon>Peronosporales</taxon>
        <taxon>Peronosporaceae</taxon>
        <taxon>Phytophthora</taxon>
    </lineage>
</organism>
<evidence type="ECO:0000313" key="1">
    <source>
        <dbReference type="EMBL" id="KAE8997099.1"/>
    </source>
</evidence>
<reference evidence="1 2" key="1">
    <citation type="submission" date="2018-09" db="EMBL/GenBank/DDBJ databases">
        <title>Genomic investigation of the strawberry pathogen Phytophthora fragariae indicates pathogenicity is determined by transcriptional variation in three key races.</title>
        <authorList>
            <person name="Adams T.M."/>
            <person name="Armitage A.D."/>
            <person name="Sobczyk M.K."/>
            <person name="Bates H.J."/>
            <person name="Dunwell J.M."/>
            <person name="Nellist C.F."/>
            <person name="Harrison R.J."/>
        </authorList>
    </citation>
    <scope>NUCLEOTIDE SEQUENCE [LARGE SCALE GENOMIC DNA]</scope>
    <source>
        <strain evidence="1 2">SCRP249</strain>
    </source>
</reference>